<reference evidence="9" key="1">
    <citation type="submission" date="2022-09" db="EMBL/GenBank/DDBJ databases">
        <title>Novosphingobium sp. Nov., a polycyclic aromatic hydrocarbon-degrading bacterium isolated form mangrove sediments in HongKong.</title>
        <authorList>
            <person name="Hu Z."/>
        </authorList>
    </citation>
    <scope>NUCLEOTIDE SEQUENCE</scope>
    <source>
        <strain evidence="9">HK4-1</strain>
    </source>
</reference>
<evidence type="ECO:0000313" key="10">
    <source>
        <dbReference type="Proteomes" id="UP001165583"/>
    </source>
</evidence>
<dbReference type="SUPFAM" id="SSF82714">
    <property type="entry name" value="Multidrug efflux transporter AcrB TolC docking domain, DN and DC subdomains"/>
    <property type="match status" value="2"/>
</dbReference>
<feature type="transmembrane region" description="Helical" evidence="8">
    <location>
        <begin position="346"/>
        <end position="378"/>
    </location>
</feature>
<feature type="transmembrane region" description="Helical" evidence="8">
    <location>
        <begin position="980"/>
        <end position="1001"/>
    </location>
</feature>
<feature type="transmembrane region" description="Helical" evidence="8">
    <location>
        <begin position="390"/>
        <end position="411"/>
    </location>
</feature>
<dbReference type="EMBL" id="JANZXA010000006">
    <property type="protein sequence ID" value="MCT2400123.1"/>
    <property type="molecule type" value="Genomic_DNA"/>
</dbReference>
<dbReference type="InterPro" id="IPR027463">
    <property type="entry name" value="AcrB_DN_DC_subdom"/>
</dbReference>
<comment type="similarity">
    <text evidence="2">Belongs to the resistance-nodulation-cell division (RND) (TC 2.A.6) family.</text>
</comment>
<comment type="subcellular location">
    <subcellularLocation>
        <location evidence="1">Cell membrane</location>
        <topology evidence="1">Multi-pass membrane protein</topology>
    </subcellularLocation>
</comment>
<dbReference type="Gene3D" id="3.30.70.1430">
    <property type="entry name" value="Multidrug efflux transporter AcrB pore domain"/>
    <property type="match status" value="2"/>
</dbReference>
<evidence type="ECO:0000256" key="1">
    <source>
        <dbReference type="ARBA" id="ARBA00004651"/>
    </source>
</evidence>
<evidence type="ECO:0000313" key="9">
    <source>
        <dbReference type="EMBL" id="MCT2400123.1"/>
    </source>
</evidence>
<dbReference type="SUPFAM" id="SSF82866">
    <property type="entry name" value="Multidrug efflux transporter AcrB transmembrane domain"/>
    <property type="match status" value="2"/>
</dbReference>
<dbReference type="NCBIfam" id="TIGR00914">
    <property type="entry name" value="2A0601"/>
    <property type="match status" value="1"/>
</dbReference>
<dbReference type="PANTHER" id="PTHR32063:SF19">
    <property type="entry name" value="CATION EFFLUX SYSTEM PROTEIN CUSA"/>
    <property type="match status" value="1"/>
</dbReference>
<dbReference type="Pfam" id="PF00873">
    <property type="entry name" value="ACR_tran"/>
    <property type="match status" value="1"/>
</dbReference>
<accession>A0ABT2I695</accession>
<dbReference type="PRINTS" id="PR00702">
    <property type="entry name" value="ACRIFLAVINRP"/>
</dbReference>
<name>A0ABT2I695_9SPHN</name>
<evidence type="ECO:0000256" key="6">
    <source>
        <dbReference type="ARBA" id="ARBA00022989"/>
    </source>
</evidence>
<dbReference type="Gene3D" id="3.30.70.1320">
    <property type="entry name" value="Multidrug efflux transporter AcrB pore domain like"/>
    <property type="match status" value="1"/>
</dbReference>
<organism evidence="9 10">
    <name type="scientific">Novosphingobium mangrovi</name>
    <name type="common">ex Huang et al. 2023</name>
    <dbReference type="NCBI Taxonomy" id="2976432"/>
    <lineage>
        <taxon>Bacteria</taxon>
        <taxon>Pseudomonadati</taxon>
        <taxon>Pseudomonadota</taxon>
        <taxon>Alphaproteobacteria</taxon>
        <taxon>Sphingomonadales</taxon>
        <taxon>Sphingomonadaceae</taxon>
        <taxon>Novosphingobium</taxon>
    </lineage>
</organism>
<gene>
    <name evidence="9" type="ORF">NZK81_11220</name>
</gene>
<dbReference type="Gene3D" id="3.30.2090.10">
    <property type="entry name" value="Multidrug efflux transporter AcrB TolC docking domain, DN and DC subdomains"/>
    <property type="match status" value="2"/>
</dbReference>
<sequence length="1046" mass="112964">MIARLLGWSVTNRLFIVLAAIALSVAGIWAVRSTPIDALPDLSDVQVVIRTSYPGQAPRIVEDQVTYPLATTMLSVPGAKTVRGYSFFGDSYVYVIFEDGTDLYWARSRVLEYLNQVQGRLPEGVTSAIGPDATGVGWIYEYALVDRTGQHDLSQLRGIQDWFLRYELKTIPGIAEVASIGGMVKQYQVVLDPVKLASYGITFQDTVSAIRRANQEVGGSVLEMGEAEYMVRASGYLQSLDDFRAIPVKTAQGGVPVTLGDVATIRLGPEMRRGIADLNGEGEVAGGVVILRQGADARSAIAAVKERLATLRKSLPPGVEIVPTYDRSQLIDASVENLTHKLIEEFIVVAVVCALFLWHVRSALVAIVTLPLGVLAAFIVMRFQGVSANIMSLGGIAIAIGAMVDAAVVMIENAHKHLERWHRANPGREPDAQARWLTVTLAAEEVGPALFFSLLIITLSFLPVFTLQAQEGRLFSPLAFTKTYSMASAAILSVTLVPVLMGWLIRGRIPSEQDNPINRALTRAYRPTLDWVMRHPKGILVVAGLVFLTTAWPATRLGGEFLPPLNEGDLLYMPSALPGLSAAKAGALLQQTDRLIKTVPEVESVFGKAGRADTATDPAPLEMFETTIRFKPRGSWRPGMTPAKLVDELDRVVKVPGLSNVWVPPIRNRIDMLATGIKSPIGIKVSGEDLGTIDRVARRIEAVAKTVPGVSSALAERLEGGRYVDVDIDRAAAGRYGLNIADVQEIVAGAVGGANVGLTVEGLARYPINVRYPREVRDNLDALRALPILTPSGQQITLGTVASLRIADGPPMLKSENGRPTSYVYIDVRGRDLASVVHDLQRAVATKVQLPPGISVTYAGQFEYLSRAISRLKIVVPATLAIIFLLLYMIFRRWDEAALIMGTLPFALTGGFWLLYLLGYSQSVATGVGFIALAGVAAEFGVVMLLYLKQALEMRGTDPDRTEVEAAVREGALLRVRPKAMTVAVILAGLLPVLIGTGAGSEIMSRIAAPMIGGMITAPLLSMFVIPAGYLLMRSPRKSVRHPEPS</sequence>
<keyword evidence="7 8" id="KW-0472">Membrane</keyword>
<keyword evidence="3" id="KW-0813">Transport</keyword>
<keyword evidence="4" id="KW-1003">Cell membrane</keyword>
<evidence type="ECO:0000256" key="4">
    <source>
        <dbReference type="ARBA" id="ARBA00022475"/>
    </source>
</evidence>
<dbReference type="RefSeq" id="WP_013833404.1">
    <property type="nucleotide sequence ID" value="NZ_JANZXA010000006.1"/>
</dbReference>
<evidence type="ECO:0000256" key="7">
    <source>
        <dbReference type="ARBA" id="ARBA00023136"/>
    </source>
</evidence>
<feature type="transmembrane region" description="Helical" evidence="8">
    <location>
        <begin position="898"/>
        <end position="918"/>
    </location>
</feature>
<comment type="caution">
    <text evidence="9">The sequence shown here is derived from an EMBL/GenBank/DDBJ whole genome shotgun (WGS) entry which is preliminary data.</text>
</comment>
<evidence type="ECO:0000256" key="3">
    <source>
        <dbReference type="ARBA" id="ARBA00022448"/>
    </source>
</evidence>
<keyword evidence="5 8" id="KW-0812">Transmembrane</keyword>
<dbReference type="PANTHER" id="PTHR32063">
    <property type="match status" value="1"/>
</dbReference>
<evidence type="ECO:0000256" key="5">
    <source>
        <dbReference type="ARBA" id="ARBA00022692"/>
    </source>
</evidence>
<keyword evidence="10" id="KW-1185">Reference proteome</keyword>
<feature type="transmembrane region" description="Helical" evidence="8">
    <location>
        <begin position="446"/>
        <end position="465"/>
    </location>
</feature>
<dbReference type="Gene3D" id="3.30.70.1440">
    <property type="entry name" value="Multidrug efflux transporter AcrB pore domain"/>
    <property type="match status" value="1"/>
</dbReference>
<keyword evidence="6 8" id="KW-1133">Transmembrane helix</keyword>
<feature type="transmembrane region" description="Helical" evidence="8">
    <location>
        <begin position="874"/>
        <end position="891"/>
    </location>
</feature>
<evidence type="ECO:0000256" key="2">
    <source>
        <dbReference type="ARBA" id="ARBA00010942"/>
    </source>
</evidence>
<protein>
    <submittedName>
        <fullName evidence="9">Efflux RND transporter permease subunit</fullName>
    </submittedName>
</protein>
<feature type="transmembrane region" description="Helical" evidence="8">
    <location>
        <begin position="1007"/>
        <end position="1032"/>
    </location>
</feature>
<dbReference type="InterPro" id="IPR001036">
    <property type="entry name" value="Acrflvin-R"/>
</dbReference>
<feature type="transmembrane region" description="Helical" evidence="8">
    <location>
        <begin position="924"/>
        <end position="948"/>
    </location>
</feature>
<dbReference type="Proteomes" id="UP001165583">
    <property type="component" value="Unassembled WGS sequence"/>
</dbReference>
<feature type="transmembrane region" description="Helical" evidence="8">
    <location>
        <begin position="486"/>
        <end position="505"/>
    </location>
</feature>
<dbReference type="SUPFAM" id="SSF82693">
    <property type="entry name" value="Multidrug efflux transporter AcrB pore domain, PN1, PN2, PC1 and PC2 subdomains"/>
    <property type="match status" value="2"/>
</dbReference>
<dbReference type="InterPro" id="IPR004763">
    <property type="entry name" value="CusA-like"/>
</dbReference>
<dbReference type="Gene3D" id="1.20.1640.10">
    <property type="entry name" value="Multidrug efflux transporter AcrB transmembrane domain"/>
    <property type="match status" value="2"/>
</dbReference>
<evidence type="ECO:0000256" key="8">
    <source>
        <dbReference type="SAM" id="Phobius"/>
    </source>
</evidence>
<proteinExistence type="inferred from homology"/>